<gene>
    <name evidence="8" type="ORF">A11Q_2442</name>
</gene>
<dbReference type="OrthoDB" id="5287196at2"/>
<keyword evidence="5" id="KW-0966">Cell projection</keyword>
<reference evidence="8 9" key="1">
    <citation type="journal article" date="2013" name="ISME J.">
        <title>By their genes ye shall know them: genomic signatures of predatory bacteria.</title>
        <authorList>
            <person name="Pasternak Z."/>
            <person name="Pietrokovski S."/>
            <person name="Rotem O."/>
            <person name="Gophna U."/>
            <person name="Lurie-Weinberger M.N."/>
            <person name="Jurkevitch E."/>
        </authorList>
    </citation>
    <scope>NUCLEOTIDE SEQUENCE [LARGE SCALE GENOMIC DNA]</scope>
    <source>
        <strain evidence="8 9">JSS</strain>
    </source>
</reference>
<dbReference type="Pfam" id="PF22544">
    <property type="entry name" value="HYDIN_VesB_CFA65-like_Ig"/>
    <property type="match status" value="3"/>
</dbReference>
<keyword evidence="6" id="KW-0472">Membrane</keyword>
<evidence type="ECO:0000259" key="7">
    <source>
        <dbReference type="Pfam" id="PF22544"/>
    </source>
</evidence>
<dbReference type="HOGENOM" id="CLU_319275_0_0_7"/>
<dbReference type="Gene3D" id="2.80.10.50">
    <property type="match status" value="2"/>
</dbReference>
<evidence type="ECO:0000313" key="8">
    <source>
        <dbReference type="EMBL" id="AGH96658.1"/>
    </source>
</evidence>
<keyword evidence="4" id="KW-0969">Cilium</keyword>
<keyword evidence="6" id="KW-0812">Transmembrane</keyword>
<keyword evidence="6" id="KW-1133">Transmembrane helix</keyword>
<accession>M4VBQ5</accession>
<dbReference type="InterPro" id="IPR052614">
    <property type="entry name" value="CFAP65"/>
</dbReference>
<dbReference type="PATRIC" id="fig|1184267.3.peg.2473"/>
<feature type="domain" description="HYDIN/VesB/CFA65-like Ig-like" evidence="7">
    <location>
        <begin position="167"/>
        <end position="264"/>
    </location>
</feature>
<dbReference type="PANTHER" id="PTHR46127:SF1">
    <property type="entry name" value="CILIA- AND FLAGELLA-ASSOCIATED PROTEIN 65"/>
    <property type="match status" value="1"/>
</dbReference>
<dbReference type="AlphaFoldDB" id="M4VBQ5"/>
<sequence length="910" mass="94409">MKTKSYFHVVCLVSIPPTSTSFMAILFLALLAFNSACSKRASFNGTPAQLEVSTNKLEFSSLQAGEVERRTFQITNKGDTTASLKNWAQLENPFKILKPTEVASGVPLCGGDLAAHSSCHVVVEFRPESIGSFTQEFSAKFKSSLATETALSLNVKGQGIPAPAAVLTFDSGDLWDFGNQFVGSSQSKVISIHNTGTASAQILTTSFLNNPFSYLGGNFPGTGGTCSNTLTAGQSCTFAVVFNPSITGNFASQFLVQYHDSRQLQISSFDILGQGQNTLEATLGITEGSLLHFGYLDVGQTRVLSVTLNNSGGTDATSISASSLSGAFQFVGGNYPGTGGTCSATLAAGDSCVLRLVFSPTVSGFVSDSLTLNYTHTFGFRSLQLGLDGTGSSLLEAQLDFSLGSLFNFGSVDVNTIQNTTLTVTNTGDIEASFITPSPLSGSLSFLGNSFPGTGGTCGSTLAAGQSCIVLVSFAPLIGGLVSKTLSMQYFNGTQAATTSIVFTGTAIPKGILDTSFGTNGLTQLQIDVLQSVKSLEIQSDQKIVLASEISNGTHSDFALIRLNTNGSLDTTFGSSGLTRSDLGSASDDKLNSSTQQSDGKILLSGQSNNGIALARYNANGTLDTSFNSNGLISGVNGLLISLTNSSEAGYCAAVSSAGHITLVGELASGNNNSFAAQFTSGGAARLLTFGLLGYRTYDFGSGGDDGLKTSRSDSADRIVVSGYRMASGTKRALIARTHLAGNLDSSFGSNGVATADLSGTGHNNELFDFAFQSDGKIVAVGITNNASNNQDVVAIRLNSNGSFDSNFGSGGIVRLDLGSNVDSATSVAIDANGKILIAGNTQHNGNLAPAVIRLNSNGARDISFGNNGVFLQPFSGKDAYIYNVKIQSDGKIITAGRVEFEALVMRHLP</sequence>
<evidence type="ECO:0000256" key="6">
    <source>
        <dbReference type="SAM" id="Phobius"/>
    </source>
</evidence>
<dbReference type="RefSeq" id="WP_015471148.1">
    <property type="nucleotide sequence ID" value="NC_020813.1"/>
</dbReference>
<protein>
    <recommendedName>
        <fullName evidence="7">HYDIN/VesB/CFA65-like Ig-like domain-containing protein</fullName>
    </recommendedName>
</protein>
<dbReference type="Proteomes" id="UP000012040">
    <property type="component" value="Chromosome"/>
</dbReference>
<proteinExistence type="predicted"/>
<evidence type="ECO:0000256" key="4">
    <source>
        <dbReference type="ARBA" id="ARBA00023069"/>
    </source>
</evidence>
<dbReference type="eggNOG" id="COG5184">
    <property type="taxonomic scope" value="Bacteria"/>
</dbReference>
<organism evidence="8 9">
    <name type="scientific">Pseudobdellovibrio exovorus JSS</name>
    <dbReference type="NCBI Taxonomy" id="1184267"/>
    <lineage>
        <taxon>Bacteria</taxon>
        <taxon>Pseudomonadati</taxon>
        <taxon>Bdellovibrionota</taxon>
        <taxon>Bdellovibrionia</taxon>
        <taxon>Bdellovibrionales</taxon>
        <taxon>Pseudobdellovibrionaceae</taxon>
        <taxon>Pseudobdellovibrio</taxon>
    </lineage>
</organism>
<evidence type="ECO:0000256" key="3">
    <source>
        <dbReference type="ARBA" id="ARBA00022490"/>
    </source>
</evidence>
<evidence type="ECO:0000256" key="1">
    <source>
        <dbReference type="ARBA" id="ARBA00004138"/>
    </source>
</evidence>
<dbReference type="EMBL" id="CP003537">
    <property type="protein sequence ID" value="AGH96658.1"/>
    <property type="molecule type" value="Genomic_DNA"/>
</dbReference>
<dbReference type="InterPro" id="IPR013431">
    <property type="entry name" value="Delta_60_rpt"/>
</dbReference>
<comment type="subcellular location">
    <subcellularLocation>
        <location evidence="1">Cell projection</location>
        <location evidence="1">Cilium</location>
    </subcellularLocation>
    <subcellularLocation>
        <location evidence="2">Cytoplasm</location>
    </subcellularLocation>
</comment>
<dbReference type="STRING" id="1184267.A11Q_2442"/>
<dbReference type="eggNOG" id="COG3209">
    <property type="taxonomic scope" value="Bacteria"/>
</dbReference>
<dbReference type="GO" id="GO:0005737">
    <property type="term" value="C:cytoplasm"/>
    <property type="evidence" value="ECO:0007669"/>
    <property type="project" value="UniProtKB-SubCell"/>
</dbReference>
<dbReference type="KEGG" id="bex:A11Q_2442"/>
<dbReference type="InterPro" id="IPR013783">
    <property type="entry name" value="Ig-like_fold"/>
</dbReference>
<dbReference type="Pfam" id="PF17164">
    <property type="entry name" value="DUF5122"/>
    <property type="match status" value="4"/>
</dbReference>
<evidence type="ECO:0000256" key="2">
    <source>
        <dbReference type="ARBA" id="ARBA00004496"/>
    </source>
</evidence>
<keyword evidence="9" id="KW-1185">Reference proteome</keyword>
<evidence type="ECO:0000313" key="9">
    <source>
        <dbReference type="Proteomes" id="UP000012040"/>
    </source>
</evidence>
<dbReference type="NCBIfam" id="TIGR02608">
    <property type="entry name" value="delta_60_rpt"/>
    <property type="match status" value="6"/>
</dbReference>
<evidence type="ECO:0000256" key="5">
    <source>
        <dbReference type="ARBA" id="ARBA00023273"/>
    </source>
</evidence>
<feature type="transmembrane region" description="Helical" evidence="6">
    <location>
        <begin position="7"/>
        <end position="33"/>
    </location>
</feature>
<feature type="domain" description="HYDIN/VesB/CFA65-like Ig-like" evidence="7">
    <location>
        <begin position="48"/>
        <end position="151"/>
    </location>
</feature>
<dbReference type="Gene3D" id="2.60.40.10">
    <property type="entry name" value="Immunoglobulins"/>
    <property type="match status" value="4"/>
</dbReference>
<dbReference type="PANTHER" id="PTHR46127">
    <property type="entry name" value="CILIA- AND FLAGELLA-ASSOCIATED PROTEIN 65"/>
    <property type="match status" value="1"/>
</dbReference>
<dbReference type="NCBIfam" id="NF012200">
    <property type="entry name" value="choice_anch_D"/>
    <property type="match status" value="4"/>
</dbReference>
<dbReference type="InterPro" id="IPR053879">
    <property type="entry name" value="HYDIN_VesB_CFA65-like_Ig"/>
</dbReference>
<keyword evidence="3" id="KW-0963">Cytoplasm</keyword>
<feature type="domain" description="HYDIN/VesB/CFA65-like Ig-like" evidence="7">
    <location>
        <begin position="399"/>
        <end position="501"/>
    </location>
</feature>
<name>M4VBQ5_9BACT</name>
<dbReference type="SUPFAM" id="SSF63829">
    <property type="entry name" value="Calcium-dependent phosphotriesterase"/>
    <property type="match status" value="1"/>
</dbReference>